<keyword evidence="4" id="KW-1185">Reference proteome</keyword>
<dbReference type="GeneID" id="14375931"/>
<organism evidence="3 4">
    <name type="scientific">Halovivax ruber (strain DSM 18193 / JCM 13892 / XH-70)</name>
    <dbReference type="NCBI Taxonomy" id="797302"/>
    <lineage>
        <taxon>Archaea</taxon>
        <taxon>Methanobacteriati</taxon>
        <taxon>Methanobacteriota</taxon>
        <taxon>Stenosarchaea group</taxon>
        <taxon>Halobacteria</taxon>
        <taxon>Halobacteriales</taxon>
        <taxon>Natrialbaceae</taxon>
        <taxon>Halovivax</taxon>
    </lineage>
</organism>
<feature type="region of interest" description="Disordered" evidence="1">
    <location>
        <begin position="426"/>
        <end position="453"/>
    </location>
</feature>
<proteinExistence type="predicted"/>
<accession>L0IAI4</accession>
<keyword evidence="2" id="KW-1133">Transmembrane helix</keyword>
<dbReference type="RefSeq" id="WP_015299932.1">
    <property type="nucleotide sequence ID" value="NC_019964.1"/>
</dbReference>
<gene>
    <name evidence="3" type="ordered locus">Halru_0624</name>
</gene>
<protein>
    <recommendedName>
        <fullName evidence="5">CARDB domain-containing protein</fullName>
    </recommendedName>
</protein>
<dbReference type="InterPro" id="IPR013783">
    <property type="entry name" value="Ig-like_fold"/>
</dbReference>
<evidence type="ECO:0000313" key="3">
    <source>
        <dbReference type="EMBL" id="AGB15251.1"/>
    </source>
</evidence>
<feature type="transmembrane region" description="Helical" evidence="2">
    <location>
        <begin position="21"/>
        <end position="39"/>
    </location>
</feature>
<evidence type="ECO:0000313" key="4">
    <source>
        <dbReference type="Proteomes" id="UP000010846"/>
    </source>
</evidence>
<keyword evidence="2" id="KW-0472">Membrane</keyword>
<dbReference type="OrthoDB" id="247704at2157"/>
<dbReference type="HOGENOM" id="CLU_428745_0_0_2"/>
<dbReference type="Gene3D" id="2.60.40.10">
    <property type="entry name" value="Immunoglobulins"/>
    <property type="match status" value="1"/>
</dbReference>
<reference evidence="3" key="1">
    <citation type="submission" date="2011-09" db="EMBL/GenBank/DDBJ databases">
        <title>Complete sequence of Halovivax ruber XH-70.</title>
        <authorList>
            <consortium name="US DOE Joint Genome Institute"/>
            <person name="Lucas S."/>
            <person name="Han J."/>
            <person name="Lapidus A."/>
            <person name="Cheng J.-F."/>
            <person name="Goodwin L."/>
            <person name="Pitluck S."/>
            <person name="Peters L."/>
            <person name="Mikhailova N."/>
            <person name="Davenport K."/>
            <person name="Detter J.C."/>
            <person name="Han C."/>
            <person name="Tapia R."/>
            <person name="Land M."/>
            <person name="Hauser L."/>
            <person name="Kyrpides N."/>
            <person name="Ivanova N."/>
            <person name="Pagani I."/>
            <person name="Sproer C."/>
            <person name="Anderson I."/>
            <person name="Woyke T."/>
        </authorList>
    </citation>
    <scope>NUCLEOTIDE SEQUENCE</scope>
    <source>
        <strain evidence="3">XH-70</strain>
    </source>
</reference>
<evidence type="ECO:0000256" key="1">
    <source>
        <dbReference type="SAM" id="MobiDB-lite"/>
    </source>
</evidence>
<name>L0IAI4_HALRX</name>
<dbReference type="KEGG" id="hru:Halru_0624"/>
<evidence type="ECO:0008006" key="5">
    <source>
        <dbReference type="Google" id="ProtNLM"/>
    </source>
</evidence>
<dbReference type="SUPFAM" id="SSF51126">
    <property type="entry name" value="Pectin lyase-like"/>
    <property type="match status" value="1"/>
</dbReference>
<evidence type="ECO:0000256" key="2">
    <source>
        <dbReference type="SAM" id="Phobius"/>
    </source>
</evidence>
<dbReference type="InterPro" id="IPR006311">
    <property type="entry name" value="TAT_signal"/>
</dbReference>
<dbReference type="InterPro" id="IPR011050">
    <property type="entry name" value="Pectin_lyase_fold/virulence"/>
</dbReference>
<sequence length="638" mass="67197">MSDQHTKSQESEKEQISRRKYLMGTGAAIGSTSFLALGSRSVVAAEYDLIEVNSGETFEYRLDNGETFENVLFDVSATGASVDLRATGSDWTIRNVGIRGEDGTGNQDATIICAVDGTSTGIIENVYLGDGDEGRAHTEGRSAIFVVPSHSGTLELRNVYIEGHTDNGLYASDPGHTAVPSNGGEVHVIDSYSGNNTASNIRLGTDGSYAENCCIWGGPHRGFWGYFEHTEVRNCHVGGMDNPDRAIEVGEPAYSKSGQAVVKATESSFSGARVRESTNEFIGDSNGTPERYVPDGCPTSAEAAARADGTGDDEPSLPDGSSLLAFVTEPDASLAGYEFYADGPVEFTEAPYDSPSGDSIEGGTFVAEDFIEEVDGAWHAGGVTGGGFGDAFLVDGAITDIQIDQPDMMWVELDGQARSPEEIIRETGDEDDDPNPVEGSHQVSIAEVTEPRGGERLDVTVRIENPGDETAEGDVSLLVGEDSQEVGGDVVAVEPGTAKTLTLGYETYPVKQDVEFPVRVESADDADERTVAVAAAGEERLEPAIVDSNAPVDAGAALEVAVRAENTGTVETTDTVRLLVGSDAQEVDSATVTVAPDDAATLTLGYATYPVRQDVEFPVSVETSDGAASIDVTVYGRN</sequence>
<dbReference type="Proteomes" id="UP000010846">
    <property type="component" value="Chromosome"/>
</dbReference>
<keyword evidence="2" id="KW-0812">Transmembrane</keyword>
<feature type="region of interest" description="Disordered" evidence="1">
    <location>
        <begin position="279"/>
        <end position="320"/>
    </location>
</feature>
<dbReference type="EMBL" id="CP003050">
    <property type="protein sequence ID" value="AGB15251.1"/>
    <property type="molecule type" value="Genomic_DNA"/>
</dbReference>
<dbReference type="PROSITE" id="PS51318">
    <property type="entry name" value="TAT"/>
    <property type="match status" value="1"/>
</dbReference>
<dbReference type="AlphaFoldDB" id="L0IAI4"/>
<dbReference type="eggNOG" id="arCOG10187">
    <property type="taxonomic scope" value="Archaea"/>
</dbReference>